<reference evidence="1 2" key="1">
    <citation type="journal article" date="2018" name="J. Invertebr. Pathol.">
        <title>New genotyping method for the causative agent of crayfish plague (Aphanomyces astaci) based on whole genome data.</title>
        <authorList>
            <person name="Minardi D."/>
            <person name="Studholme D.J."/>
            <person name="van der Giezen M."/>
            <person name="Pretto T."/>
            <person name="Oidtmann B."/>
        </authorList>
    </citation>
    <scope>NUCLEOTIDE SEQUENCE [LARGE SCALE GENOMIC DNA]</scope>
    <source>
        <strain evidence="1 2">KB13</strain>
    </source>
</reference>
<evidence type="ECO:0000313" key="2">
    <source>
        <dbReference type="Proteomes" id="UP000275652"/>
    </source>
</evidence>
<dbReference type="Proteomes" id="UP000275652">
    <property type="component" value="Unassembled WGS sequence"/>
</dbReference>
<gene>
    <name evidence="1" type="ORF">DYB28_007837</name>
</gene>
<dbReference type="EMBL" id="QUTI01030387">
    <property type="protein sequence ID" value="RLO03693.1"/>
    <property type="molecule type" value="Genomic_DNA"/>
</dbReference>
<proteinExistence type="predicted"/>
<organism evidence="1 2">
    <name type="scientific">Aphanomyces astaci</name>
    <name type="common">Crayfish plague agent</name>
    <dbReference type="NCBI Taxonomy" id="112090"/>
    <lineage>
        <taxon>Eukaryota</taxon>
        <taxon>Sar</taxon>
        <taxon>Stramenopiles</taxon>
        <taxon>Oomycota</taxon>
        <taxon>Saprolegniomycetes</taxon>
        <taxon>Saprolegniales</taxon>
        <taxon>Verrucalvaceae</taxon>
        <taxon>Aphanomyces</taxon>
    </lineage>
</organism>
<protein>
    <submittedName>
        <fullName evidence="1">Uncharacterized protein</fullName>
    </submittedName>
</protein>
<accession>A0A9X8DTT2</accession>
<name>A0A9X8DTT2_APHAT</name>
<dbReference type="AlphaFoldDB" id="A0A9X8DTT2"/>
<evidence type="ECO:0000313" key="1">
    <source>
        <dbReference type="EMBL" id="RLO03693.1"/>
    </source>
</evidence>
<sequence>MSAVCSTAPYRTICAGSKHGRECFSVESTFASSPISHHGLLIVLLPEGRRKFFCFQLSSFQLGITRHTLRKAMAVGKALAQTQQSIVPGSTSGFPLELRLDPRWVLIHVTI</sequence>
<comment type="caution">
    <text evidence="1">The sequence shown here is derived from an EMBL/GenBank/DDBJ whole genome shotgun (WGS) entry which is preliminary data.</text>
</comment>